<dbReference type="AlphaFoldDB" id="A0AAV6ITU3"/>
<name>A0AAV6ITU3_9ERIC</name>
<sequence>MALMAATIQDWRKNQLLVPSKEVDPKPTKGEGSNLLARKFMEDAADSGLVYVLIGKECATDSPRSQVQSAEFRVDDKQEQEKESGNEDNIPMQCDSNIIVRASQVNGINLHVDLNPSAVRRNVRSQQLEASLSSEGDEVSNCAVNFEPEEEDDEVDNTDGDMDASKKKKDFSVDDMEKQRIKISEDRAKNNEEEVEEFENNGFNGSHHSGLEKEPAHKKQADSQSPINEECLESANNRSQVQSAEFRVDDKQEQEKESGNEDNIPMQCDSNIIIIIEYEKKNEDVPPPQKYMNVVNRPVKDVDAKLVQA</sequence>
<feature type="region of interest" description="Disordered" evidence="1">
    <location>
        <begin position="146"/>
        <end position="268"/>
    </location>
</feature>
<keyword evidence="4" id="KW-1185">Reference proteome</keyword>
<feature type="compositionally biased region" description="Basic and acidic residues" evidence="1">
    <location>
        <begin position="72"/>
        <end position="85"/>
    </location>
</feature>
<feature type="compositionally biased region" description="Polar residues" evidence="1">
    <location>
        <begin position="234"/>
        <end position="243"/>
    </location>
</feature>
<evidence type="ECO:0000313" key="4">
    <source>
        <dbReference type="Proteomes" id="UP000823749"/>
    </source>
</evidence>
<dbReference type="EMBL" id="JACTNZ010000009">
    <property type="protein sequence ID" value="KAG5532176.1"/>
    <property type="molecule type" value="Genomic_DNA"/>
</dbReference>
<feature type="compositionally biased region" description="Basic and acidic residues" evidence="1">
    <location>
        <begin position="170"/>
        <end position="192"/>
    </location>
</feature>
<feature type="compositionally biased region" description="Basic and acidic residues" evidence="1">
    <location>
        <begin position="209"/>
        <end position="221"/>
    </location>
</feature>
<evidence type="ECO:0000313" key="3">
    <source>
        <dbReference type="EMBL" id="KAG5532176.1"/>
    </source>
</evidence>
<dbReference type="Pfam" id="PF00407">
    <property type="entry name" value="Bet_v_1"/>
    <property type="match status" value="1"/>
</dbReference>
<feature type="compositionally biased region" description="Basic and acidic residues" evidence="1">
    <location>
        <begin position="246"/>
        <end position="259"/>
    </location>
</feature>
<organism evidence="3 4">
    <name type="scientific">Rhododendron griersonianum</name>
    <dbReference type="NCBI Taxonomy" id="479676"/>
    <lineage>
        <taxon>Eukaryota</taxon>
        <taxon>Viridiplantae</taxon>
        <taxon>Streptophyta</taxon>
        <taxon>Embryophyta</taxon>
        <taxon>Tracheophyta</taxon>
        <taxon>Spermatophyta</taxon>
        <taxon>Magnoliopsida</taxon>
        <taxon>eudicotyledons</taxon>
        <taxon>Gunneridae</taxon>
        <taxon>Pentapetalae</taxon>
        <taxon>asterids</taxon>
        <taxon>Ericales</taxon>
        <taxon>Ericaceae</taxon>
        <taxon>Ericoideae</taxon>
        <taxon>Rhodoreae</taxon>
        <taxon>Rhododendron</taxon>
    </lineage>
</organism>
<reference evidence="3" key="1">
    <citation type="submission" date="2020-08" db="EMBL/GenBank/DDBJ databases">
        <title>Plant Genome Project.</title>
        <authorList>
            <person name="Zhang R.-G."/>
        </authorList>
    </citation>
    <scope>NUCLEOTIDE SEQUENCE</scope>
    <source>
        <strain evidence="3">WSP0</strain>
        <tissue evidence="3">Leaf</tissue>
    </source>
</reference>
<dbReference type="InterPro" id="IPR023393">
    <property type="entry name" value="START-like_dom_sf"/>
</dbReference>
<dbReference type="Proteomes" id="UP000823749">
    <property type="component" value="Chromosome 9"/>
</dbReference>
<feature type="domain" description="Bet v I/Major latex protein" evidence="2">
    <location>
        <begin position="271"/>
        <end position="308"/>
    </location>
</feature>
<evidence type="ECO:0000259" key="2">
    <source>
        <dbReference type="Pfam" id="PF00407"/>
    </source>
</evidence>
<gene>
    <name evidence="3" type="ORF">RHGRI_026710</name>
</gene>
<dbReference type="GO" id="GO:0006952">
    <property type="term" value="P:defense response"/>
    <property type="evidence" value="ECO:0007669"/>
    <property type="project" value="InterPro"/>
</dbReference>
<evidence type="ECO:0000256" key="1">
    <source>
        <dbReference type="SAM" id="MobiDB-lite"/>
    </source>
</evidence>
<comment type="caution">
    <text evidence="3">The sequence shown here is derived from an EMBL/GenBank/DDBJ whole genome shotgun (WGS) entry which is preliminary data.</text>
</comment>
<feature type="compositionally biased region" description="Acidic residues" evidence="1">
    <location>
        <begin position="147"/>
        <end position="162"/>
    </location>
</feature>
<protein>
    <recommendedName>
        <fullName evidence="2">Bet v I/Major latex protein domain-containing protein</fullName>
    </recommendedName>
</protein>
<dbReference type="InterPro" id="IPR000916">
    <property type="entry name" value="Bet_v_I/MLP"/>
</dbReference>
<dbReference type="Gene3D" id="3.30.530.20">
    <property type="match status" value="1"/>
</dbReference>
<proteinExistence type="predicted"/>
<accession>A0AAV6ITU3</accession>
<feature type="region of interest" description="Disordered" evidence="1">
    <location>
        <begin position="64"/>
        <end position="91"/>
    </location>
</feature>